<dbReference type="InterPro" id="IPR012132">
    <property type="entry name" value="GMC_OxRdtase"/>
</dbReference>
<sequence>MDCGCSVPYPGPSLASTCYGGSFIFFMSMLDIMTRNTCDLSEICQRIKPKLQPDLEYDFVVIGGGAAGSVVAGRLSEEPDWKVLLIEAGGDEPSGSQVPSMMSNFIGNPYLDWNYKTEPQEKACLGEKERRCTWPRGKVLGGSGVIHGMMYMRGVPKDYDEWEKMGNPGWGYKQVLQYFKKSEGNQQVGTLVDGGLHGTDGPMVTSRFPDHPEMADDMMKAAEQVGYSVVNDLNEGQHSGFTIAQANIM</sequence>
<protein>
    <recommendedName>
        <fullName evidence="3">Glucose-methanol-choline oxidoreductase N-terminal domain-containing protein</fullName>
    </recommendedName>
</protein>
<evidence type="ECO:0000256" key="1">
    <source>
        <dbReference type="ARBA" id="ARBA00010790"/>
    </source>
</evidence>
<evidence type="ECO:0000313" key="4">
    <source>
        <dbReference type="EMBL" id="KAJ3656408.1"/>
    </source>
</evidence>
<dbReference type="Gene3D" id="3.30.560.10">
    <property type="entry name" value="Glucose Oxidase, domain 3"/>
    <property type="match status" value="1"/>
</dbReference>
<reference evidence="4" key="1">
    <citation type="journal article" date="2023" name="G3 (Bethesda)">
        <title>Whole genome assemblies of Zophobas morio and Tenebrio molitor.</title>
        <authorList>
            <person name="Kaur S."/>
            <person name="Stinson S.A."/>
            <person name="diCenzo G.C."/>
        </authorList>
    </citation>
    <scope>NUCLEOTIDE SEQUENCE</scope>
    <source>
        <strain evidence="4">QUZm001</strain>
    </source>
</reference>
<dbReference type="InterPro" id="IPR036188">
    <property type="entry name" value="FAD/NAD-bd_sf"/>
</dbReference>
<evidence type="ECO:0000313" key="5">
    <source>
        <dbReference type="Proteomes" id="UP001168821"/>
    </source>
</evidence>
<dbReference type="InterPro" id="IPR000172">
    <property type="entry name" value="GMC_OxRdtase_N"/>
</dbReference>
<name>A0AA38MHH3_9CUCU</name>
<evidence type="ECO:0000256" key="2">
    <source>
        <dbReference type="RuleBase" id="RU003968"/>
    </source>
</evidence>
<dbReference type="AlphaFoldDB" id="A0AA38MHH3"/>
<dbReference type="SUPFAM" id="SSF51905">
    <property type="entry name" value="FAD/NAD(P)-binding domain"/>
    <property type="match status" value="1"/>
</dbReference>
<dbReference type="Proteomes" id="UP001168821">
    <property type="component" value="Unassembled WGS sequence"/>
</dbReference>
<comment type="caution">
    <text evidence="4">The sequence shown here is derived from an EMBL/GenBank/DDBJ whole genome shotgun (WGS) entry which is preliminary data.</text>
</comment>
<dbReference type="PROSITE" id="PS00623">
    <property type="entry name" value="GMC_OXRED_1"/>
    <property type="match status" value="1"/>
</dbReference>
<dbReference type="PANTHER" id="PTHR11552:SF217">
    <property type="entry name" value="GLUCOSE DEHYDROGENASE [FAD, QUINONE]"/>
    <property type="match status" value="1"/>
</dbReference>
<dbReference type="PANTHER" id="PTHR11552">
    <property type="entry name" value="GLUCOSE-METHANOL-CHOLINE GMC OXIDOREDUCTASE"/>
    <property type="match status" value="1"/>
</dbReference>
<accession>A0AA38MHH3</accession>
<dbReference type="Gene3D" id="3.50.50.60">
    <property type="entry name" value="FAD/NAD(P)-binding domain"/>
    <property type="match status" value="1"/>
</dbReference>
<comment type="similarity">
    <text evidence="1 2">Belongs to the GMC oxidoreductase family.</text>
</comment>
<organism evidence="4 5">
    <name type="scientific">Zophobas morio</name>
    <dbReference type="NCBI Taxonomy" id="2755281"/>
    <lineage>
        <taxon>Eukaryota</taxon>
        <taxon>Metazoa</taxon>
        <taxon>Ecdysozoa</taxon>
        <taxon>Arthropoda</taxon>
        <taxon>Hexapoda</taxon>
        <taxon>Insecta</taxon>
        <taxon>Pterygota</taxon>
        <taxon>Neoptera</taxon>
        <taxon>Endopterygota</taxon>
        <taxon>Coleoptera</taxon>
        <taxon>Polyphaga</taxon>
        <taxon>Cucujiformia</taxon>
        <taxon>Tenebrionidae</taxon>
        <taxon>Zophobas</taxon>
    </lineage>
</organism>
<proteinExistence type="inferred from homology"/>
<gene>
    <name evidence="4" type="ORF">Zmor_015488</name>
</gene>
<dbReference type="Pfam" id="PF00732">
    <property type="entry name" value="GMC_oxred_N"/>
    <property type="match status" value="1"/>
</dbReference>
<keyword evidence="2" id="KW-0285">Flavoprotein</keyword>
<dbReference type="GO" id="GO:0050660">
    <property type="term" value="F:flavin adenine dinucleotide binding"/>
    <property type="evidence" value="ECO:0007669"/>
    <property type="project" value="InterPro"/>
</dbReference>
<keyword evidence="2" id="KW-0274">FAD</keyword>
<dbReference type="GO" id="GO:0016614">
    <property type="term" value="F:oxidoreductase activity, acting on CH-OH group of donors"/>
    <property type="evidence" value="ECO:0007669"/>
    <property type="project" value="InterPro"/>
</dbReference>
<feature type="domain" description="Glucose-methanol-choline oxidoreductase N-terminal" evidence="3">
    <location>
        <begin position="137"/>
        <end position="160"/>
    </location>
</feature>
<keyword evidence="5" id="KW-1185">Reference proteome</keyword>
<dbReference type="EMBL" id="JALNTZ010000004">
    <property type="protein sequence ID" value="KAJ3656408.1"/>
    <property type="molecule type" value="Genomic_DNA"/>
</dbReference>
<evidence type="ECO:0000259" key="3">
    <source>
        <dbReference type="PROSITE" id="PS00623"/>
    </source>
</evidence>